<keyword evidence="2" id="KW-0813">Transport</keyword>
<dbReference type="Pfam" id="PF00359">
    <property type="entry name" value="PTS_EIIA_2"/>
    <property type="match status" value="1"/>
</dbReference>
<evidence type="ECO:0000256" key="10">
    <source>
        <dbReference type="ARBA" id="ARBA00042072"/>
    </source>
</evidence>
<dbReference type="Proteomes" id="UP000190973">
    <property type="component" value="Unassembled WGS sequence"/>
</dbReference>
<comment type="caution">
    <text evidence="12">The sequence shown here is derived from an EMBL/GenBank/DDBJ whole genome shotgun (WGS) entry which is preliminary data.</text>
</comment>
<keyword evidence="6" id="KW-0598">Phosphotransferase system</keyword>
<sequence>MLKELIDKNRYSFHEGFENWEDAIKASCKPLINDGSIEENYVDAIISNVKKYGPYIVIAPNICIPHAQEGVVGVNETAMCFMRTKNPVHFSDDAEQDARLFFVLASTNNEVHLQNLSNMVGLIEDEDVVDKLLEAECMEDLEAIAEMLKAKAV</sequence>
<dbReference type="InterPro" id="IPR002178">
    <property type="entry name" value="PTS_EIIA_type-2_dom"/>
</dbReference>
<dbReference type="PROSITE" id="PS51094">
    <property type="entry name" value="PTS_EIIA_TYPE_2"/>
    <property type="match status" value="1"/>
</dbReference>
<gene>
    <name evidence="12" type="primary">ulaC_2</name>
    <name evidence="12" type="ORF">CLBCK_48090</name>
</gene>
<dbReference type="PANTHER" id="PTHR36203:SF1">
    <property type="entry name" value="ASCORBATE-SPECIFIC PTS SYSTEM EIIA COMPONENT"/>
    <property type="match status" value="1"/>
</dbReference>
<evidence type="ECO:0000313" key="12">
    <source>
        <dbReference type="EMBL" id="OOM53138.1"/>
    </source>
</evidence>
<keyword evidence="3" id="KW-0963">Cytoplasm</keyword>
<organism evidence="12 13">
    <name type="scientific">Clostridium beijerinckii</name>
    <name type="common">Clostridium MP</name>
    <dbReference type="NCBI Taxonomy" id="1520"/>
    <lineage>
        <taxon>Bacteria</taxon>
        <taxon>Bacillati</taxon>
        <taxon>Bacillota</taxon>
        <taxon>Clostridia</taxon>
        <taxon>Eubacteriales</taxon>
        <taxon>Clostridiaceae</taxon>
        <taxon>Clostridium</taxon>
    </lineage>
</organism>
<dbReference type="InterPro" id="IPR051351">
    <property type="entry name" value="Ascorbate-PTS_EIIA_comp"/>
</dbReference>
<evidence type="ECO:0000256" key="7">
    <source>
        <dbReference type="ARBA" id="ARBA00022777"/>
    </source>
</evidence>
<evidence type="ECO:0000256" key="4">
    <source>
        <dbReference type="ARBA" id="ARBA00022553"/>
    </source>
</evidence>
<comment type="function">
    <text evidence="8">The phosphoenolpyruvate-dependent sugar phosphotransferase system (sugar PTS), a major carbohydrate active transport system, catalyzes the phosphorylation of incoming sugar substrates concomitantly with their translocation across the cell membrane. The enzyme II UlaABC PTS system is involved in ascorbate transport.</text>
</comment>
<dbReference type="EMBL" id="LZZI01000188">
    <property type="protein sequence ID" value="OOM53138.1"/>
    <property type="molecule type" value="Genomic_DNA"/>
</dbReference>
<evidence type="ECO:0000256" key="6">
    <source>
        <dbReference type="ARBA" id="ARBA00022683"/>
    </source>
</evidence>
<evidence type="ECO:0000256" key="3">
    <source>
        <dbReference type="ARBA" id="ARBA00022490"/>
    </source>
</evidence>
<comment type="subcellular location">
    <subcellularLocation>
        <location evidence="1">Cytoplasm</location>
    </subcellularLocation>
</comment>
<dbReference type="SUPFAM" id="SSF55804">
    <property type="entry name" value="Phoshotransferase/anion transport protein"/>
    <property type="match status" value="1"/>
</dbReference>
<evidence type="ECO:0000256" key="9">
    <source>
        <dbReference type="ARBA" id="ARBA00041175"/>
    </source>
</evidence>
<dbReference type="AlphaFoldDB" id="A0A1S8RIW2"/>
<dbReference type="InterPro" id="IPR016152">
    <property type="entry name" value="PTrfase/Anion_transptr"/>
</dbReference>
<dbReference type="GO" id="GO:0009401">
    <property type="term" value="P:phosphoenolpyruvate-dependent sugar phosphotransferase system"/>
    <property type="evidence" value="ECO:0007669"/>
    <property type="project" value="UniProtKB-KW"/>
</dbReference>
<evidence type="ECO:0000256" key="2">
    <source>
        <dbReference type="ARBA" id="ARBA00022448"/>
    </source>
</evidence>
<dbReference type="RefSeq" id="WP_077840966.1">
    <property type="nucleotide sequence ID" value="NZ_JABTAE010000001.1"/>
</dbReference>
<accession>A0A1S8RIW2</accession>
<feature type="domain" description="PTS EIIA type-2" evidence="11">
    <location>
        <begin position="4"/>
        <end position="151"/>
    </location>
</feature>
<evidence type="ECO:0000313" key="13">
    <source>
        <dbReference type="Proteomes" id="UP000190973"/>
    </source>
</evidence>
<evidence type="ECO:0000256" key="8">
    <source>
        <dbReference type="ARBA" id="ARBA00037387"/>
    </source>
</evidence>
<name>A0A1S8RIW2_CLOBE</name>
<evidence type="ECO:0000256" key="1">
    <source>
        <dbReference type="ARBA" id="ARBA00004496"/>
    </source>
</evidence>
<reference evidence="12 13" key="1">
    <citation type="submission" date="2016-05" db="EMBL/GenBank/DDBJ databases">
        <title>Microbial solvent formation.</title>
        <authorList>
            <person name="Poehlein A."/>
            <person name="Montoya Solano J.D."/>
            <person name="Flitsch S."/>
            <person name="Krabben P."/>
            <person name="Duerre P."/>
            <person name="Daniel R."/>
        </authorList>
    </citation>
    <scope>NUCLEOTIDE SEQUENCE [LARGE SCALE GENOMIC DNA]</scope>
    <source>
        <strain evidence="12 13">DSM 53</strain>
    </source>
</reference>
<dbReference type="Gene3D" id="3.40.930.10">
    <property type="entry name" value="Mannitol-specific EII, Chain A"/>
    <property type="match status" value="1"/>
</dbReference>
<dbReference type="GO" id="GO:0016301">
    <property type="term" value="F:kinase activity"/>
    <property type="evidence" value="ECO:0007669"/>
    <property type="project" value="UniProtKB-KW"/>
</dbReference>
<evidence type="ECO:0000259" key="11">
    <source>
        <dbReference type="PROSITE" id="PS51094"/>
    </source>
</evidence>
<keyword evidence="5 12" id="KW-0808">Transferase</keyword>
<proteinExistence type="predicted"/>
<keyword evidence="7" id="KW-0418">Kinase</keyword>
<evidence type="ECO:0000256" key="5">
    <source>
        <dbReference type="ARBA" id="ARBA00022679"/>
    </source>
</evidence>
<dbReference type="PANTHER" id="PTHR36203">
    <property type="entry name" value="ASCORBATE-SPECIFIC PTS SYSTEM EIIA COMPONENT"/>
    <property type="match status" value="1"/>
</dbReference>
<protein>
    <recommendedName>
        <fullName evidence="9">Ascorbate-specific PTS system EIIA component</fullName>
    </recommendedName>
    <alternativeName>
        <fullName evidence="10">Ascorbate-specific phosphotransferase enzyme IIA component</fullName>
    </alternativeName>
</protein>
<dbReference type="GO" id="GO:0005737">
    <property type="term" value="C:cytoplasm"/>
    <property type="evidence" value="ECO:0007669"/>
    <property type="project" value="UniProtKB-SubCell"/>
</dbReference>
<keyword evidence="4" id="KW-0597">Phosphoprotein</keyword>